<evidence type="ECO:0000256" key="9">
    <source>
        <dbReference type="ARBA" id="ARBA00022679"/>
    </source>
</evidence>
<evidence type="ECO:0000256" key="11">
    <source>
        <dbReference type="ARBA" id="ARBA00022777"/>
    </source>
</evidence>
<keyword evidence="8 14" id="KW-0169">Cobalamin biosynthesis</keyword>
<dbReference type="PANTHER" id="PTHR34848">
    <property type="match status" value="1"/>
</dbReference>
<evidence type="ECO:0000256" key="14">
    <source>
        <dbReference type="PIRNR" id="PIRNR006135"/>
    </source>
</evidence>
<dbReference type="EMBL" id="JAYWLC010000004">
    <property type="protein sequence ID" value="MER5171437.1"/>
    <property type="molecule type" value="Genomic_DNA"/>
</dbReference>
<dbReference type="GO" id="GO:0043752">
    <property type="term" value="F:adenosylcobinamide kinase activity"/>
    <property type="evidence" value="ECO:0007669"/>
    <property type="project" value="UniProtKB-EC"/>
</dbReference>
<dbReference type="NCBIfam" id="NF004469">
    <property type="entry name" value="PRK05800.1"/>
    <property type="match status" value="1"/>
</dbReference>
<evidence type="ECO:0000256" key="2">
    <source>
        <dbReference type="ARBA" id="ARBA00000711"/>
    </source>
</evidence>
<protein>
    <recommendedName>
        <fullName evidence="14">Bifunctional adenosylcobalamin biosynthesis protein</fullName>
        <ecNumber evidence="14">2.7.1.156</ecNumber>
        <ecNumber evidence="14">2.7.7.62</ecNumber>
    </recommendedName>
</protein>
<evidence type="ECO:0000256" key="13">
    <source>
        <dbReference type="ARBA" id="ARBA00023134"/>
    </source>
</evidence>
<keyword evidence="11 14" id="KW-0418">Kinase</keyword>
<evidence type="ECO:0000256" key="6">
    <source>
        <dbReference type="ARBA" id="ARBA00005159"/>
    </source>
</evidence>
<reference evidence="15 16" key="1">
    <citation type="submission" date="2024-01" db="EMBL/GenBank/DDBJ databases">
        <authorList>
            <person name="Deng Y."/>
            <person name="Su J."/>
        </authorList>
    </citation>
    <scope>NUCLEOTIDE SEQUENCE [LARGE SCALE GENOMIC DNA]</scope>
    <source>
        <strain evidence="15 16">CPCC 100088</strain>
    </source>
</reference>
<evidence type="ECO:0000313" key="15">
    <source>
        <dbReference type="EMBL" id="MER5171437.1"/>
    </source>
</evidence>
<dbReference type="CDD" id="cd00544">
    <property type="entry name" value="CobU"/>
    <property type="match status" value="1"/>
</dbReference>
<evidence type="ECO:0000256" key="3">
    <source>
        <dbReference type="ARBA" id="ARBA00001522"/>
    </source>
</evidence>
<reference evidence="15 16" key="2">
    <citation type="submission" date="2024-06" db="EMBL/GenBank/DDBJ databases">
        <title>Thioclava kandeliae sp. nov. from a rhizosphere soil sample of Kandelia candel in a mangrove.</title>
        <authorList>
            <person name="Mu T."/>
        </authorList>
    </citation>
    <scope>NUCLEOTIDE SEQUENCE [LARGE SCALE GENOMIC DNA]</scope>
    <source>
        <strain evidence="15 16">CPCC 100088</strain>
    </source>
</reference>
<comment type="pathway">
    <text evidence="6 14">Cofactor biosynthesis; adenosylcobalamin biosynthesis; adenosylcobalamin from cob(II)yrinate a,c-diamide: step 5/7.</text>
</comment>
<comment type="similarity">
    <text evidence="7 14">Belongs to the CobU/CobP family.</text>
</comment>
<evidence type="ECO:0000256" key="7">
    <source>
        <dbReference type="ARBA" id="ARBA00007490"/>
    </source>
</evidence>
<dbReference type="Proteomes" id="UP001438953">
    <property type="component" value="Unassembled WGS sequence"/>
</dbReference>
<dbReference type="EC" id="2.7.7.62" evidence="14"/>
<comment type="pathway">
    <text evidence="5 14">Cofactor biosynthesis; adenosylcobalamin biosynthesis; adenosylcobalamin from cob(II)yrinate a,c-diamide: step 6/7.</text>
</comment>
<evidence type="ECO:0000256" key="5">
    <source>
        <dbReference type="ARBA" id="ARBA00004692"/>
    </source>
</evidence>
<keyword evidence="15" id="KW-0548">Nucleotidyltransferase</keyword>
<dbReference type="Gene3D" id="3.40.50.300">
    <property type="entry name" value="P-loop containing nucleotide triphosphate hydrolases"/>
    <property type="match status" value="1"/>
</dbReference>
<evidence type="ECO:0000256" key="12">
    <source>
        <dbReference type="ARBA" id="ARBA00022840"/>
    </source>
</evidence>
<evidence type="ECO:0000256" key="10">
    <source>
        <dbReference type="ARBA" id="ARBA00022741"/>
    </source>
</evidence>
<evidence type="ECO:0000256" key="8">
    <source>
        <dbReference type="ARBA" id="ARBA00022573"/>
    </source>
</evidence>
<dbReference type="GO" id="GO:0008820">
    <property type="term" value="F:cobinamide phosphate guanylyltransferase activity"/>
    <property type="evidence" value="ECO:0007669"/>
    <property type="project" value="UniProtKB-EC"/>
</dbReference>
<keyword evidence="13 14" id="KW-0342">GTP-binding</keyword>
<comment type="catalytic activity">
    <reaction evidence="1 14">
        <text>adenosylcob(III)inamide + ATP = adenosylcob(III)inamide phosphate + ADP + H(+)</text>
        <dbReference type="Rhea" id="RHEA:15769"/>
        <dbReference type="ChEBI" id="CHEBI:2480"/>
        <dbReference type="ChEBI" id="CHEBI:15378"/>
        <dbReference type="ChEBI" id="CHEBI:30616"/>
        <dbReference type="ChEBI" id="CHEBI:58502"/>
        <dbReference type="ChEBI" id="CHEBI:456216"/>
        <dbReference type="EC" id="2.7.1.156"/>
    </reaction>
</comment>
<comment type="catalytic activity">
    <reaction evidence="3">
        <text>adenosylcob(III)inamide + GTP = adenosylcob(III)inamide phosphate + GDP + H(+)</text>
        <dbReference type="Rhea" id="RHEA:15765"/>
        <dbReference type="ChEBI" id="CHEBI:2480"/>
        <dbReference type="ChEBI" id="CHEBI:15378"/>
        <dbReference type="ChEBI" id="CHEBI:37565"/>
        <dbReference type="ChEBI" id="CHEBI:58189"/>
        <dbReference type="ChEBI" id="CHEBI:58502"/>
        <dbReference type="EC" id="2.7.1.156"/>
    </reaction>
</comment>
<keyword evidence="10 14" id="KW-0547">Nucleotide-binding</keyword>
<organism evidence="15 16">
    <name type="scientific">Thioclava kandeliae</name>
    <dbReference type="NCBI Taxonomy" id="3070818"/>
    <lineage>
        <taxon>Bacteria</taxon>
        <taxon>Pseudomonadati</taxon>
        <taxon>Pseudomonadota</taxon>
        <taxon>Alphaproteobacteria</taxon>
        <taxon>Rhodobacterales</taxon>
        <taxon>Paracoccaceae</taxon>
        <taxon>Thioclava</taxon>
    </lineage>
</organism>
<dbReference type="InterPro" id="IPR027417">
    <property type="entry name" value="P-loop_NTPase"/>
</dbReference>
<accession>A0ABV1SEV4</accession>
<keyword evidence="16" id="KW-1185">Reference proteome</keyword>
<keyword evidence="9 14" id="KW-0808">Transferase</keyword>
<dbReference type="SUPFAM" id="SSF52540">
    <property type="entry name" value="P-loop containing nucleoside triphosphate hydrolases"/>
    <property type="match status" value="1"/>
</dbReference>
<evidence type="ECO:0000256" key="1">
    <source>
        <dbReference type="ARBA" id="ARBA00000312"/>
    </source>
</evidence>
<dbReference type="InterPro" id="IPR003203">
    <property type="entry name" value="CobU/CobP"/>
</dbReference>
<comment type="catalytic activity">
    <reaction evidence="2 14">
        <text>adenosylcob(III)inamide phosphate + GTP + H(+) = adenosylcob(III)inamide-GDP + diphosphate</text>
        <dbReference type="Rhea" id="RHEA:22712"/>
        <dbReference type="ChEBI" id="CHEBI:15378"/>
        <dbReference type="ChEBI" id="CHEBI:33019"/>
        <dbReference type="ChEBI" id="CHEBI:37565"/>
        <dbReference type="ChEBI" id="CHEBI:58502"/>
        <dbReference type="ChEBI" id="CHEBI:60487"/>
        <dbReference type="EC" id="2.7.7.62"/>
    </reaction>
</comment>
<evidence type="ECO:0000313" key="16">
    <source>
        <dbReference type="Proteomes" id="UP001438953"/>
    </source>
</evidence>
<comment type="function">
    <text evidence="4 14">Catalyzes ATP-dependent phosphorylation of adenosylcobinamide and addition of GMP to adenosylcobinamide phosphate.</text>
</comment>
<proteinExistence type="inferred from homology"/>
<dbReference type="PIRSF" id="PIRSF006135">
    <property type="entry name" value="CobU"/>
    <property type="match status" value="1"/>
</dbReference>
<dbReference type="PANTHER" id="PTHR34848:SF1">
    <property type="entry name" value="BIFUNCTIONAL ADENOSYLCOBALAMIN BIOSYNTHESIS PROTEIN COBU"/>
    <property type="match status" value="1"/>
</dbReference>
<gene>
    <name evidence="15" type="primary">cobU</name>
    <name evidence="15" type="ORF">VSX56_06570</name>
</gene>
<name>A0ABV1SEV4_9RHOB</name>
<comment type="caution">
    <text evidence="15">The sequence shown here is derived from an EMBL/GenBank/DDBJ whole genome shotgun (WGS) entry which is preliminary data.</text>
</comment>
<sequence length="170" mass="18564">MSKIILMTGGARSGKSRLAENQALSLGSPAIYIATARIWDAETQARVEEHRARRLTGWRDIEAPLDLVGALRDTDGGAPRLVDCLTMWLTNLMMENRDIEAEAEALIGCLPQLDAPVIFVTNEVGMGIVPENALARRFRDAQGQLNQKIAAVADEVHLVTCGYALKVKPQ</sequence>
<evidence type="ECO:0000256" key="4">
    <source>
        <dbReference type="ARBA" id="ARBA00003889"/>
    </source>
</evidence>
<dbReference type="EC" id="2.7.1.156" evidence="14"/>
<dbReference type="Pfam" id="PF02283">
    <property type="entry name" value="CobU"/>
    <property type="match status" value="1"/>
</dbReference>
<keyword evidence="12 14" id="KW-0067">ATP-binding</keyword>